<dbReference type="AlphaFoldDB" id="D1VTR3"/>
<proteinExistence type="predicted"/>
<dbReference type="Proteomes" id="UP000005711">
    <property type="component" value="Unassembled WGS sequence"/>
</dbReference>
<dbReference type="GO" id="GO:0016887">
    <property type="term" value="F:ATP hydrolysis activity"/>
    <property type="evidence" value="ECO:0007669"/>
    <property type="project" value="InterPro"/>
</dbReference>
<name>D1VTR3_9FIRM</name>
<evidence type="ECO:0000313" key="3">
    <source>
        <dbReference type="Proteomes" id="UP000005711"/>
    </source>
</evidence>
<dbReference type="EMBL" id="ADDO01000041">
    <property type="protein sequence ID" value="EFA90131.1"/>
    <property type="molecule type" value="Genomic_DNA"/>
</dbReference>
<dbReference type="Pfam" id="PF00005">
    <property type="entry name" value="ABC_tran"/>
    <property type="match status" value="1"/>
</dbReference>
<reference evidence="2 3" key="1">
    <citation type="submission" date="2009-12" db="EMBL/GenBank/DDBJ databases">
        <title>Genome Sequence of Peptoniphilus lacrimalis 315-B.</title>
        <authorList>
            <person name="Durkin A.S."/>
            <person name="Madupu R."/>
            <person name="Torralba M."/>
            <person name="Methe B."/>
            <person name="Sutton G."/>
            <person name="Strausberg R.L."/>
            <person name="Nelson K.E."/>
        </authorList>
    </citation>
    <scope>NUCLEOTIDE SEQUENCE [LARGE SCALE GENOMIC DNA]</scope>
    <source>
        <strain evidence="2 3">315-B</strain>
    </source>
</reference>
<gene>
    <name evidence="2" type="ORF">HMPREF0628_0347</name>
</gene>
<protein>
    <recommendedName>
        <fullName evidence="1">ABC transporter domain-containing protein</fullName>
    </recommendedName>
</protein>
<accession>D1VTR3</accession>
<dbReference type="SUPFAM" id="SSF52540">
    <property type="entry name" value="P-loop containing nucleoside triphosphate hydrolases"/>
    <property type="match status" value="1"/>
</dbReference>
<comment type="caution">
    <text evidence="2">The sequence shown here is derived from an EMBL/GenBank/DDBJ whole genome shotgun (WGS) entry which is preliminary data.</text>
</comment>
<keyword evidence="3" id="KW-1185">Reference proteome</keyword>
<dbReference type="InterPro" id="IPR003439">
    <property type="entry name" value="ABC_transporter-like_ATP-bd"/>
</dbReference>
<dbReference type="eggNOG" id="COG0488">
    <property type="taxonomic scope" value="Bacteria"/>
</dbReference>
<dbReference type="RefSeq" id="WP_004824829.1">
    <property type="nucleotide sequence ID" value="NZ_ADDO01000041.1"/>
</dbReference>
<sequence>MIYIDKLKKEVGTRELFFIEKLSINEDEKIGLIGNNGVGKTTLFRILLG</sequence>
<evidence type="ECO:0000313" key="2">
    <source>
        <dbReference type="EMBL" id="EFA90131.1"/>
    </source>
</evidence>
<evidence type="ECO:0000259" key="1">
    <source>
        <dbReference type="Pfam" id="PF00005"/>
    </source>
</evidence>
<dbReference type="Gene3D" id="3.40.50.300">
    <property type="entry name" value="P-loop containing nucleotide triphosphate hydrolases"/>
    <property type="match status" value="1"/>
</dbReference>
<dbReference type="InterPro" id="IPR027417">
    <property type="entry name" value="P-loop_NTPase"/>
</dbReference>
<feature type="domain" description="ABC transporter" evidence="1">
    <location>
        <begin position="21"/>
        <end position="49"/>
    </location>
</feature>
<organism evidence="2 3">
    <name type="scientific">Peptoniphilus lacrimalis 315-B</name>
    <dbReference type="NCBI Taxonomy" id="596330"/>
    <lineage>
        <taxon>Bacteria</taxon>
        <taxon>Bacillati</taxon>
        <taxon>Bacillota</taxon>
        <taxon>Tissierellia</taxon>
        <taxon>Tissierellales</taxon>
        <taxon>Peptoniphilaceae</taxon>
        <taxon>Peptoniphilus</taxon>
    </lineage>
</organism>
<dbReference type="GO" id="GO:0005524">
    <property type="term" value="F:ATP binding"/>
    <property type="evidence" value="ECO:0007669"/>
    <property type="project" value="InterPro"/>
</dbReference>
<feature type="non-terminal residue" evidence="2">
    <location>
        <position position="49"/>
    </location>
</feature>